<reference evidence="1" key="2">
    <citation type="submission" date="2020-06" db="EMBL/GenBank/DDBJ databases">
        <title>Whole Genome Sequence of Bradyrhizobium sp. Strain 323S2.</title>
        <authorList>
            <person name="Bromfield E.S.P."/>
        </authorList>
    </citation>
    <scope>NUCLEOTIDE SEQUENCE [LARGE SCALE GENOMIC DNA]</scope>
    <source>
        <strain evidence="1">323S2</strain>
    </source>
</reference>
<dbReference type="RefSeq" id="WP_180672136.1">
    <property type="nucleotide sequence ID" value="NZ_CP088280.1"/>
</dbReference>
<dbReference type="Proteomes" id="UP000564836">
    <property type="component" value="Chromosome"/>
</dbReference>
<dbReference type="EMBL" id="CP088280">
    <property type="protein sequence ID" value="UGX97405.1"/>
    <property type="molecule type" value="Genomic_DNA"/>
</dbReference>
<dbReference type="EMBL" id="JACBFH010000001">
    <property type="protein sequence ID" value="NYY95801.1"/>
    <property type="molecule type" value="Genomic_DNA"/>
</dbReference>
<proteinExistence type="predicted"/>
<accession>A0A7Z0QKT6</accession>
<evidence type="ECO:0000313" key="3">
    <source>
        <dbReference type="Proteomes" id="UP000564836"/>
    </source>
</evidence>
<evidence type="ECO:0000313" key="1">
    <source>
        <dbReference type="EMBL" id="NYY95801.1"/>
    </source>
</evidence>
<dbReference type="AlphaFoldDB" id="A0A7Z0QKT6"/>
<protein>
    <submittedName>
        <fullName evidence="1">Uncharacterized protein</fullName>
    </submittedName>
</protein>
<name>A0A7Z0QKT6_9BRAD</name>
<reference evidence="2 3" key="1">
    <citation type="journal article" date="2017" name="Syst. Appl. Microbiol.">
        <title>Soybeans inoculated with root zone soils of Canadian native legumes harbour diverse and novel Bradyrhizobium spp. that possess agricultural potential.</title>
        <authorList>
            <person name="Bromfield E.S.P."/>
            <person name="Cloutier S."/>
            <person name="Tambong J.T."/>
            <person name="Tran Thi T.V."/>
        </authorList>
    </citation>
    <scope>NUCLEOTIDE SEQUENCE [LARGE SCALE GENOMIC DNA]</scope>
    <source>
        <strain evidence="2 3">323S2</strain>
    </source>
</reference>
<evidence type="ECO:0000313" key="2">
    <source>
        <dbReference type="EMBL" id="UGX97405.1"/>
    </source>
</evidence>
<reference evidence="2 3" key="3">
    <citation type="journal article" date="2022" name="Int. J. Syst. Evol. Microbiol.">
        <title>Strains of Bradyrhizobium barranii sp. nov. associated with legumes native to Canada are symbionts of soybeans and belong to different subspecies (subsp. barranii subsp. nov. and subsp. apii subsp. nov.) and symbiovars (sv. glycinearum and sv. septentrionale).</title>
        <authorList>
            <person name="Bromfield E.S.P."/>
            <person name="Cloutier S."/>
            <person name="Wasai-Hara S."/>
            <person name="Minamisawa K."/>
        </authorList>
    </citation>
    <scope>NUCLEOTIDE SEQUENCE [LARGE SCALE GENOMIC DNA]</scope>
    <source>
        <strain evidence="2 3">323S2</strain>
    </source>
</reference>
<sequence>MELNVKIIVQETSQGVFTQLPYGQTISVGEAQQSWQIVEIWSDADLQKIGVYRVTPATAPDGYKIVSTTIKRVDGVVTQVAMTERLPPPVLKASARQLRLAMNALGLRDEIEEYVASQSRDVQDSWQWTTEFDMNHPFVIGCAEQLNKSEAELVALFTLAQGIQ</sequence>
<gene>
    <name evidence="2" type="ORF">G6321_00020645</name>
    <name evidence="1" type="ORF">G6321_47560</name>
</gene>
<organism evidence="1">
    <name type="scientific">Bradyrhizobium barranii subsp. barranii</name>
    <dbReference type="NCBI Taxonomy" id="2823807"/>
    <lineage>
        <taxon>Bacteria</taxon>
        <taxon>Pseudomonadati</taxon>
        <taxon>Pseudomonadota</taxon>
        <taxon>Alphaproteobacteria</taxon>
        <taxon>Hyphomicrobiales</taxon>
        <taxon>Nitrobacteraceae</taxon>
        <taxon>Bradyrhizobium</taxon>
        <taxon>Bradyrhizobium barranii</taxon>
    </lineage>
</organism>